<evidence type="ECO:0000313" key="3">
    <source>
        <dbReference type="Proteomes" id="UP000009168"/>
    </source>
</evidence>
<dbReference type="InParanoid" id="I7LWC9"/>
<reference evidence="3" key="1">
    <citation type="journal article" date="2006" name="PLoS Biol.">
        <title>Macronuclear genome sequence of the ciliate Tetrahymena thermophila, a model eukaryote.</title>
        <authorList>
            <person name="Eisen J.A."/>
            <person name="Coyne R.S."/>
            <person name="Wu M."/>
            <person name="Wu D."/>
            <person name="Thiagarajan M."/>
            <person name="Wortman J.R."/>
            <person name="Badger J.H."/>
            <person name="Ren Q."/>
            <person name="Amedeo P."/>
            <person name="Jones K.M."/>
            <person name="Tallon L.J."/>
            <person name="Delcher A.L."/>
            <person name="Salzberg S.L."/>
            <person name="Silva J.C."/>
            <person name="Haas B.J."/>
            <person name="Majoros W.H."/>
            <person name="Farzad M."/>
            <person name="Carlton J.M."/>
            <person name="Smith R.K. Jr."/>
            <person name="Garg J."/>
            <person name="Pearlman R.E."/>
            <person name="Karrer K.M."/>
            <person name="Sun L."/>
            <person name="Manning G."/>
            <person name="Elde N.C."/>
            <person name="Turkewitz A.P."/>
            <person name="Asai D.J."/>
            <person name="Wilkes D.E."/>
            <person name="Wang Y."/>
            <person name="Cai H."/>
            <person name="Collins K."/>
            <person name="Stewart B.A."/>
            <person name="Lee S.R."/>
            <person name="Wilamowska K."/>
            <person name="Weinberg Z."/>
            <person name="Ruzzo W.L."/>
            <person name="Wloga D."/>
            <person name="Gaertig J."/>
            <person name="Frankel J."/>
            <person name="Tsao C.-C."/>
            <person name="Gorovsky M.A."/>
            <person name="Keeling P.J."/>
            <person name="Waller R.F."/>
            <person name="Patron N.J."/>
            <person name="Cherry J.M."/>
            <person name="Stover N.A."/>
            <person name="Krieger C.J."/>
            <person name="del Toro C."/>
            <person name="Ryder H.F."/>
            <person name="Williamson S.C."/>
            <person name="Barbeau R.A."/>
            <person name="Hamilton E.P."/>
            <person name="Orias E."/>
        </authorList>
    </citation>
    <scope>NUCLEOTIDE SEQUENCE [LARGE SCALE GENOMIC DNA]</scope>
    <source>
        <strain evidence="3">SB210</strain>
    </source>
</reference>
<dbReference type="GeneID" id="7826064"/>
<evidence type="ECO:0000256" key="1">
    <source>
        <dbReference type="SAM" id="Coils"/>
    </source>
</evidence>
<keyword evidence="1" id="KW-0175">Coiled coil</keyword>
<proteinExistence type="predicted"/>
<dbReference type="EMBL" id="GG662603">
    <property type="protein sequence ID" value="EAS01396.2"/>
    <property type="molecule type" value="Genomic_DNA"/>
</dbReference>
<organism evidence="2 3">
    <name type="scientific">Tetrahymena thermophila (strain SB210)</name>
    <dbReference type="NCBI Taxonomy" id="312017"/>
    <lineage>
        <taxon>Eukaryota</taxon>
        <taxon>Sar</taxon>
        <taxon>Alveolata</taxon>
        <taxon>Ciliophora</taxon>
        <taxon>Intramacronucleata</taxon>
        <taxon>Oligohymenophorea</taxon>
        <taxon>Hymenostomatida</taxon>
        <taxon>Tetrahymenina</taxon>
        <taxon>Tetrahymenidae</taxon>
        <taxon>Tetrahymena</taxon>
    </lineage>
</organism>
<dbReference type="AlphaFoldDB" id="I7LWC9"/>
<gene>
    <name evidence="2" type="ORF">TTHERM_00151060</name>
</gene>
<feature type="coiled-coil region" evidence="1">
    <location>
        <begin position="70"/>
        <end position="97"/>
    </location>
</feature>
<dbReference type="KEGG" id="tet:TTHERM_00151060"/>
<dbReference type="RefSeq" id="XP_001021642.2">
    <property type="nucleotide sequence ID" value="XM_001021642.2"/>
</dbReference>
<dbReference type="Proteomes" id="UP000009168">
    <property type="component" value="Unassembled WGS sequence"/>
</dbReference>
<name>I7LWC9_TETTS</name>
<evidence type="ECO:0000313" key="2">
    <source>
        <dbReference type="EMBL" id="EAS01396.2"/>
    </source>
</evidence>
<feature type="coiled-coil region" evidence="1">
    <location>
        <begin position="533"/>
        <end position="560"/>
    </location>
</feature>
<keyword evidence="3" id="KW-1185">Reference proteome</keyword>
<accession>I7LWC9</accession>
<protein>
    <submittedName>
        <fullName evidence="2">Uncharacterized protein</fullName>
    </submittedName>
</protein>
<sequence length="787" mass="93203">MKGKDKSDIRHKVEHSSSGRYVIRTEAMKDPVVRVHISRGYTPSCDNNHNYDNIVDKEKQNRVINQMQRKKNKDKLLEKSRLQLEQTQKELEAAYEYDNNQSARKSSSKKIILPKKLVNDIILINEEIQQFQKEQVRSRYEEELEVEDNKIRKQQRQITQQSMENVQRSLQLINSIKVTHDPKEQQKHQEYMKQKVGEINNKLWEKQKTLITLLSQRDELRQKIETLVSNYFKDEENARLLQINSHVLKFFRVIFGRDYSMRLRMDKILQNNDAEMLKKQIQKTKEIKRKPKPQDIFIPYNQSERYKEKLGNKMEDMFLNTISAGSKTTTSQLSHTGMMHKSLDLKLVPIYQAKHLDILETYFQKDVLQHLYDFYFNPITENLEYYFKSETWDQLFEQLKQNKLPKENITLGSPQRNEQQLFLPQISSNRQRNELTNLDQSDTQKASNQQQIKSMKAINNEKNEKPTQSFQQIQLADTNEVLKSLENNSSSEKSQNELYSNLGSNQELQNQLYSKEFYQYLREYSIISETQNKLSKEEILKKVESRLEQCRDKHDFFEQQLDLIDNSNIVKKSSQQKRKSLLNSINFLSQQFQKQRDSQSIEQISNEKIKTPPLLSVHSSFKDNQQLQKMPLQLDTPTLSKYSSSKAMNNELQDLQLVQTISKKVNFQNKQSQSIDTVLEQTPINKEYQQQDQQKLPKIRTSKSVSQIGKLKKVSQDAFNKCMDKLANQAVSEETNKYLNYVNKLYKQCKIESYKTKKVKNESIKKKNIIQKKYRNIDKEFKKLASL</sequence>